<organism evidence="3 4">
    <name type="scientific">Echinicola pacifica</name>
    <dbReference type="NCBI Taxonomy" id="346377"/>
    <lineage>
        <taxon>Bacteria</taxon>
        <taxon>Pseudomonadati</taxon>
        <taxon>Bacteroidota</taxon>
        <taxon>Cytophagia</taxon>
        <taxon>Cytophagales</taxon>
        <taxon>Cyclobacteriaceae</taxon>
        <taxon>Echinicola</taxon>
    </lineage>
</organism>
<feature type="compositionally biased region" description="Basic and acidic residues" evidence="1">
    <location>
        <begin position="40"/>
        <end position="49"/>
    </location>
</feature>
<name>A0A918QB42_9BACT</name>
<dbReference type="PROSITE" id="PS51257">
    <property type="entry name" value="PROKAR_LIPOPROTEIN"/>
    <property type="match status" value="1"/>
</dbReference>
<gene>
    <name evidence="3" type="ORF">GCM10007049_33760</name>
</gene>
<evidence type="ECO:0000313" key="3">
    <source>
        <dbReference type="EMBL" id="GGZ37767.1"/>
    </source>
</evidence>
<accession>A0A918QB42</accession>
<reference evidence="3" key="2">
    <citation type="submission" date="2020-09" db="EMBL/GenBank/DDBJ databases">
        <authorList>
            <person name="Sun Q."/>
            <person name="Kim S."/>
        </authorList>
    </citation>
    <scope>NUCLEOTIDE SEQUENCE</scope>
    <source>
        <strain evidence="3">KCTC 12368</strain>
    </source>
</reference>
<keyword evidence="4" id="KW-1185">Reference proteome</keyword>
<dbReference type="AlphaFoldDB" id="A0A918QB42"/>
<feature type="signal peptide" evidence="2">
    <location>
        <begin position="1"/>
        <end position="28"/>
    </location>
</feature>
<proteinExistence type="predicted"/>
<feature type="region of interest" description="Disordered" evidence="1">
    <location>
        <begin position="26"/>
        <end position="53"/>
    </location>
</feature>
<sequence>MKKVDTLFLAWLVSLVLVVSGCAGENKASEEAEREETEAMEMKEEERASPMKSSEAKINGKGIFIQYGAPSVKGRTIWGNLEAYGEVWRTGANEATYVSFEQDVMVEGKSVPAGKYSLFTIPAEKGPWTVILNKDWDLEHGHFQYNEKNDVIRVQVQPEWKEDIQEQLKITVTEPGIVVRWEKLNLPIKVE</sequence>
<dbReference type="Proteomes" id="UP000619457">
    <property type="component" value="Unassembled WGS sequence"/>
</dbReference>
<reference evidence="3" key="1">
    <citation type="journal article" date="2014" name="Int. J. Syst. Evol. Microbiol.">
        <title>Complete genome sequence of Corynebacterium casei LMG S-19264T (=DSM 44701T), isolated from a smear-ripened cheese.</title>
        <authorList>
            <consortium name="US DOE Joint Genome Institute (JGI-PGF)"/>
            <person name="Walter F."/>
            <person name="Albersmeier A."/>
            <person name="Kalinowski J."/>
            <person name="Ruckert C."/>
        </authorList>
    </citation>
    <scope>NUCLEOTIDE SEQUENCE</scope>
    <source>
        <strain evidence="3">KCTC 12368</strain>
    </source>
</reference>
<evidence type="ECO:0000256" key="2">
    <source>
        <dbReference type="SAM" id="SignalP"/>
    </source>
</evidence>
<evidence type="ECO:0000313" key="4">
    <source>
        <dbReference type="Proteomes" id="UP000619457"/>
    </source>
</evidence>
<evidence type="ECO:0008006" key="5">
    <source>
        <dbReference type="Google" id="ProtNLM"/>
    </source>
</evidence>
<protein>
    <recommendedName>
        <fullName evidence="5">DUF2911 domain-containing protein</fullName>
    </recommendedName>
</protein>
<dbReference type="EMBL" id="BMWX01000007">
    <property type="protein sequence ID" value="GGZ37767.1"/>
    <property type="molecule type" value="Genomic_DNA"/>
</dbReference>
<evidence type="ECO:0000256" key="1">
    <source>
        <dbReference type="SAM" id="MobiDB-lite"/>
    </source>
</evidence>
<dbReference type="InterPro" id="IPR021314">
    <property type="entry name" value="DUF2911"/>
</dbReference>
<comment type="caution">
    <text evidence="3">The sequence shown here is derived from an EMBL/GenBank/DDBJ whole genome shotgun (WGS) entry which is preliminary data.</text>
</comment>
<dbReference type="RefSeq" id="WP_018475744.1">
    <property type="nucleotide sequence ID" value="NZ_BMWX01000007.1"/>
</dbReference>
<feature type="chain" id="PRO_5037345162" description="DUF2911 domain-containing protein" evidence="2">
    <location>
        <begin position="29"/>
        <end position="191"/>
    </location>
</feature>
<dbReference type="Pfam" id="PF11138">
    <property type="entry name" value="DUF2911"/>
    <property type="match status" value="1"/>
</dbReference>
<keyword evidence="2" id="KW-0732">Signal</keyword>